<dbReference type="PANTHER" id="PTHR42681">
    <property type="entry name" value="MALONYL-COA-ACYL CARRIER PROTEIN TRANSACYLASE, MITOCHONDRIAL"/>
    <property type="match status" value="1"/>
</dbReference>
<evidence type="ECO:0000256" key="1">
    <source>
        <dbReference type="ARBA" id="ARBA00013258"/>
    </source>
</evidence>
<organism evidence="9">
    <name type="scientific">Chitinibacter mangrovi</name>
    <dbReference type="NCBI Taxonomy" id="3153927"/>
    <lineage>
        <taxon>Bacteria</taxon>
        <taxon>Pseudomonadati</taxon>
        <taxon>Pseudomonadota</taxon>
        <taxon>Betaproteobacteria</taxon>
        <taxon>Neisseriales</taxon>
        <taxon>Chitinibacteraceae</taxon>
        <taxon>Chitinibacter</taxon>
    </lineage>
</organism>
<dbReference type="FunFam" id="3.30.70.250:FF:000001">
    <property type="entry name" value="Malonyl CoA-acyl carrier protein transacylase"/>
    <property type="match status" value="1"/>
</dbReference>
<name>A0AAU7F7X0_9NEIS</name>
<evidence type="ECO:0000313" key="9">
    <source>
        <dbReference type="EMBL" id="XBL99925.1"/>
    </source>
</evidence>
<feature type="domain" description="Malonyl-CoA:ACP transacylase (MAT)" evidence="8">
    <location>
        <begin position="6"/>
        <end position="303"/>
    </location>
</feature>
<comment type="catalytic activity">
    <reaction evidence="5 6">
        <text>holo-[ACP] + malonyl-CoA = malonyl-[ACP] + CoA</text>
        <dbReference type="Rhea" id="RHEA:41792"/>
        <dbReference type="Rhea" id="RHEA-COMP:9623"/>
        <dbReference type="Rhea" id="RHEA-COMP:9685"/>
        <dbReference type="ChEBI" id="CHEBI:57287"/>
        <dbReference type="ChEBI" id="CHEBI:57384"/>
        <dbReference type="ChEBI" id="CHEBI:64479"/>
        <dbReference type="ChEBI" id="CHEBI:78449"/>
        <dbReference type="EC" id="2.3.1.39"/>
    </reaction>
</comment>
<evidence type="ECO:0000256" key="6">
    <source>
        <dbReference type="PIRNR" id="PIRNR000446"/>
    </source>
</evidence>
<dbReference type="SUPFAM" id="SSF55048">
    <property type="entry name" value="Probable ACP-binding domain of malonyl-CoA ACP transacylase"/>
    <property type="match status" value="1"/>
</dbReference>
<reference evidence="9" key="1">
    <citation type="submission" date="2024-05" db="EMBL/GenBank/DDBJ databases">
        <authorList>
            <person name="Yang L."/>
            <person name="Pan L."/>
        </authorList>
    </citation>
    <scope>NUCLEOTIDE SEQUENCE</scope>
    <source>
        <strain evidence="9">FCG-7</strain>
    </source>
</reference>
<dbReference type="Gene3D" id="3.30.70.250">
    <property type="entry name" value="Malonyl-CoA ACP transacylase, ACP-binding"/>
    <property type="match status" value="1"/>
</dbReference>
<evidence type="ECO:0000256" key="3">
    <source>
        <dbReference type="ARBA" id="ARBA00022679"/>
    </source>
</evidence>
<dbReference type="GO" id="GO:0005829">
    <property type="term" value="C:cytosol"/>
    <property type="evidence" value="ECO:0007669"/>
    <property type="project" value="TreeGrafter"/>
</dbReference>
<evidence type="ECO:0000259" key="8">
    <source>
        <dbReference type="SMART" id="SM00827"/>
    </source>
</evidence>
<comment type="similarity">
    <text evidence="6">Belongs to the fabD family.</text>
</comment>
<keyword evidence="4 6" id="KW-0012">Acyltransferase</keyword>
<protein>
    <recommendedName>
        <fullName evidence="2 6">Malonyl CoA-acyl carrier protein transacylase</fullName>
        <ecNumber evidence="1 6">2.3.1.39</ecNumber>
    </recommendedName>
</protein>
<dbReference type="SUPFAM" id="SSF52151">
    <property type="entry name" value="FabD/lysophospholipase-like"/>
    <property type="match status" value="1"/>
</dbReference>
<dbReference type="GO" id="GO:0004314">
    <property type="term" value="F:[acyl-carrier-protein] S-malonyltransferase activity"/>
    <property type="evidence" value="ECO:0007669"/>
    <property type="project" value="UniProtKB-EC"/>
</dbReference>
<dbReference type="KEGG" id="cmav:ABHF33_12745"/>
<evidence type="ECO:0000256" key="2">
    <source>
        <dbReference type="ARBA" id="ARBA00018953"/>
    </source>
</evidence>
<dbReference type="InterPro" id="IPR024925">
    <property type="entry name" value="Malonyl_CoA-ACP_transAc"/>
</dbReference>
<dbReference type="GO" id="GO:0006633">
    <property type="term" value="P:fatty acid biosynthetic process"/>
    <property type="evidence" value="ECO:0007669"/>
    <property type="project" value="TreeGrafter"/>
</dbReference>
<feature type="active site" evidence="7">
    <location>
        <position position="202"/>
    </location>
</feature>
<accession>A0AAU7F7X0</accession>
<dbReference type="RefSeq" id="WP_348944303.1">
    <property type="nucleotide sequence ID" value="NZ_CP157355.1"/>
</dbReference>
<dbReference type="InterPro" id="IPR004410">
    <property type="entry name" value="Malonyl_CoA-ACP_transAc_FabD"/>
</dbReference>
<dbReference type="InterPro" id="IPR050858">
    <property type="entry name" value="Mal-CoA-ACP_Trans/PKS_FabD"/>
</dbReference>
<dbReference type="AlphaFoldDB" id="A0AAU7F7X0"/>
<dbReference type="NCBIfam" id="TIGR00128">
    <property type="entry name" value="fabD"/>
    <property type="match status" value="1"/>
</dbReference>
<evidence type="ECO:0000256" key="7">
    <source>
        <dbReference type="PIRSR" id="PIRSR000446-1"/>
    </source>
</evidence>
<proteinExistence type="inferred from homology"/>
<dbReference type="PANTHER" id="PTHR42681:SF1">
    <property type="entry name" value="MALONYL-COA-ACYL CARRIER PROTEIN TRANSACYLASE, MITOCHONDRIAL"/>
    <property type="match status" value="1"/>
</dbReference>
<dbReference type="InterPro" id="IPR016036">
    <property type="entry name" value="Malonyl_transacylase_ACP-bd"/>
</dbReference>
<dbReference type="EC" id="2.3.1.39" evidence="1 6"/>
<dbReference type="Gene3D" id="3.40.366.10">
    <property type="entry name" value="Malonyl-Coenzyme A Acyl Carrier Protein, domain 2"/>
    <property type="match status" value="1"/>
</dbReference>
<dbReference type="InterPro" id="IPR001227">
    <property type="entry name" value="Ac_transferase_dom_sf"/>
</dbReference>
<keyword evidence="3 6" id="KW-0808">Transferase</keyword>
<dbReference type="EMBL" id="CP157355">
    <property type="protein sequence ID" value="XBL99925.1"/>
    <property type="molecule type" value="Genomic_DNA"/>
</dbReference>
<dbReference type="InterPro" id="IPR014043">
    <property type="entry name" value="Acyl_transferase_dom"/>
</dbReference>
<evidence type="ECO:0000256" key="4">
    <source>
        <dbReference type="ARBA" id="ARBA00023315"/>
    </source>
</evidence>
<sequence>MSLAFVFPGQGSQSIGMMNGWADSAHAALVKATFDEASSVLGQDLWAMVNDGPADELNATVNTQPVMLTAGVAAWRAYLASGGAMPVMMAGHSLGEYTALVAAEAISFGDALQLVRLRAEAMQEAVPAGTGAMAAILNLADDEIIAACAEAAQGEVVQAVNFNSPGQVVIAGSKAAVERACEACRARGAKRALLLPVSVPSHCDLMKPAAEKLAAKLATLTINAPIVPVLHNADVAAYSDAAAVRDALVRQLYQPVRWVETVQKMVADGVTVVAECGPGKVLVGLNKRIAADLPSFALLDASSLDAVKAAI</sequence>
<evidence type="ECO:0000256" key="5">
    <source>
        <dbReference type="ARBA" id="ARBA00048462"/>
    </source>
</evidence>
<dbReference type="Pfam" id="PF00698">
    <property type="entry name" value="Acyl_transf_1"/>
    <property type="match status" value="1"/>
</dbReference>
<dbReference type="SMART" id="SM00827">
    <property type="entry name" value="PKS_AT"/>
    <property type="match status" value="1"/>
</dbReference>
<dbReference type="PIRSF" id="PIRSF000446">
    <property type="entry name" value="Mct"/>
    <property type="match status" value="1"/>
</dbReference>
<dbReference type="InterPro" id="IPR016035">
    <property type="entry name" value="Acyl_Trfase/lysoPLipase"/>
</dbReference>
<gene>
    <name evidence="9" type="primary">fabD</name>
    <name evidence="9" type="ORF">ABHF33_12745</name>
</gene>
<feature type="active site" evidence="7">
    <location>
        <position position="93"/>
    </location>
</feature>